<dbReference type="InterPro" id="IPR055256">
    <property type="entry name" value="KH_1_KHDC4/BBP-like"/>
</dbReference>
<evidence type="ECO:0000256" key="1">
    <source>
        <dbReference type="ARBA" id="ARBA00022884"/>
    </source>
</evidence>
<organism evidence="3 4">
    <name type="scientific">Hibiscus syriacus</name>
    <name type="common">Rose of Sharon</name>
    <dbReference type="NCBI Taxonomy" id="106335"/>
    <lineage>
        <taxon>Eukaryota</taxon>
        <taxon>Viridiplantae</taxon>
        <taxon>Streptophyta</taxon>
        <taxon>Embryophyta</taxon>
        <taxon>Tracheophyta</taxon>
        <taxon>Spermatophyta</taxon>
        <taxon>Magnoliopsida</taxon>
        <taxon>eudicotyledons</taxon>
        <taxon>Gunneridae</taxon>
        <taxon>Pentapetalae</taxon>
        <taxon>rosids</taxon>
        <taxon>malvids</taxon>
        <taxon>Malvales</taxon>
        <taxon>Malvaceae</taxon>
        <taxon>Malvoideae</taxon>
        <taxon>Hibiscus</taxon>
    </lineage>
</organism>
<accession>A0A6A3BTF5</accession>
<dbReference type="GO" id="GO:0048024">
    <property type="term" value="P:regulation of mRNA splicing, via spliceosome"/>
    <property type="evidence" value="ECO:0007669"/>
    <property type="project" value="TreeGrafter"/>
</dbReference>
<evidence type="ECO:0000259" key="2">
    <source>
        <dbReference type="Pfam" id="PF22675"/>
    </source>
</evidence>
<dbReference type="GO" id="GO:0003729">
    <property type="term" value="F:mRNA binding"/>
    <property type="evidence" value="ECO:0007669"/>
    <property type="project" value="TreeGrafter"/>
</dbReference>
<keyword evidence="1" id="KW-0694">RNA-binding</keyword>
<dbReference type="GO" id="GO:0005634">
    <property type="term" value="C:nucleus"/>
    <property type="evidence" value="ECO:0007669"/>
    <property type="project" value="TreeGrafter"/>
</dbReference>
<dbReference type="PANTHER" id="PTHR11208">
    <property type="entry name" value="RNA-BINDING PROTEIN RELATED"/>
    <property type="match status" value="1"/>
</dbReference>
<dbReference type="AlphaFoldDB" id="A0A6A3BTF5"/>
<dbReference type="InterPro" id="IPR036612">
    <property type="entry name" value="KH_dom_type_1_sf"/>
</dbReference>
<dbReference type="Pfam" id="PF22675">
    <property type="entry name" value="KH-I_KHDC4-BBP"/>
    <property type="match status" value="1"/>
</dbReference>
<dbReference type="SUPFAM" id="SSF54791">
    <property type="entry name" value="Eukaryotic type KH-domain (KH-domain type I)"/>
    <property type="match status" value="1"/>
</dbReference>
<dbReference type="Gene3D" id="3.30.1370.10">
    <property type="entry name" value="K Homology domain, type 1"/>
    <property type="match status" value="1"/>
</dbReference>
<proteinExistence type="predicted"/>
<dbReference type="EMBL" id="VEPZ02000792">
    <property type="protein sequence ID" value="KAE8719187.1"/>
    <property type="molecule type" value="Genomic_DNA"/>
</dbReference>
<sequence>MMGDRIQTGSYFQYPPSGLHASPHGPSSLPSDRERYLAELLAEKHKLGAFMQILPLCTRLLYQVNVSFNLLDSYHVFITMVVLLILFSSEDNPLACRLPSNELKYFYAPLCAFKVIWVNILMGDGWMEIKHLLRVASIQDASVGWPGLPGVPTTPIVKRVVRLDVPVDKYPNNFVVRFLGPRGNSLNRVEAVTDCRVYIRGKGSVKDSVKEEKLKNKPGYEHLNEPLHLLLEAEFPENMINSRLDHAVGDESLDNYKKQQLRELALLNEICRARESVTVKERLAPLNRPFGTANPGHLLDLKTSTATGIEIQVSSIVPSLISSVVKLKLALEPGNCLLTTSRPFVVNSGPFVVKLNLRCLESNILRCEIEIGSEIGKLLLTSSGPFVVKLNLHCMKSNILRCEVEIGSEIGKLLLTNNGPFVVKLNLRCLKSNILCCEVEIGSEIKKLLLTSSGPFVVKLNLRCLESNILRCEVEIGSEIEKLLLTGSGPFAREVELAFRPFVVKLNLCCLECHDILRRGVEIAYGPFVVKLSLDLNILRREVEIQVLYVADILRREVEIHSRANCVALSSISFAAKLKLTLAKPEKVMHICDAMDAMLLEMLLDHLKYVPELSVTVQMMLQEKLSQKRQNLFQGKRSQDICFKGNGLKGDKFCFKKNCLKRDKT</sequence>
<reference evidence="3" key="1">
    <citation type="submission" date="2019-09" db="EMBL/GenBank/DDBJ databases">
        <title>Draft genome information of white flower Hibiscus syriacus.</title>
        <authorList>
            <person name="Kim Y.-M."/>
        </authorList>
    </citation>
    <scope>NUCLEOTIDE SEQUENCE [LARGE SCALE GENOMIC DNA]</scope>
    <source>
        <strain evidence="3">YM2019G1</strain>
    </source>
</reference>
<dbReference type="Proteomes" id="UP000436088">
    <property type="component" value="Unassembled WGS sequence"/>
</dbReference>
<gene>
    <name evidence="3" type="ORF">F3Y22_tig00109972pilonHSYRG00222</name>
</gene>
<comment type="caution">
    <text evidence="3">The sequence shown here is derived from an EMBL/GenBank/DDBJ whole genome shotgun (WGS) entry which is preliminary data.</text>
</comment>
<protein>
    <submittedName>
        <fullName evidence="3">Smg-4/UPF3 family protein, putative isoform 1</fullName>
    </submittedName>
</protein>
<feature type="domain" description="KHDC4/BBP-like KH-domain type I" evidence="2">
    <location>
        <begin position="173"/>
        <end position="239"/>
    </location>
</feature>
<evidence type="ECO:0000313" key="3">
    <source>
        <dbReference type="EMBL" id="KAE8719187.1"/>
    </source>
</evidence>
<name>A0A6A3BTF5_HIBSY</name>
<evidence type="ECO:0000313" key="4">
    <source>
        <dbReference type="Proteomes" id="UP000436088"/>
    </source>
</evidence>
<keyword evidence="4" id="KW-1185">Reference proteome</keyword>
<dbReference type="PANTHER" id="PTHR11208:SF109">
    <property type="entry name" value="OS01G0886300 PROTEIN"/>
    <property type="match status" value="1"/>
</dbReference>
<dbReference type="InterPro" id="IPR045071">
    <property type="entry name" value="BBP-like"/>
</dbReference>